<evidence type="ECO:0000256" key="1">
    <source>
        <dbReference type="SAM" id="SignalP"/>
    </source>
</evidence>
<feature type="chain" id="PRO_5021368492" evidence="1">
    <location>
        <begin position="22"/>
        <end position="369"/>
    </location>
</feature>
<accession>A0A4Z2G1C3</accession>
<gene>
    <name evidence="2" type="ORF">EYF80_043072</name>
</gene>
<keyword evidence="1" id="KW-0732">Signal</keyword>
<evidence type="ECO:0000313" key="2">
    <source>
        <dbReference type="EMBL" id="TNN46713.1"/>
    </source>
</evidence>
<dbReference type="AlphaFoldDB" id="A0A4Z2G1C3"/>
<protein>
    <submittedName>
        <fullName evidence="2">Uncharacterized protein</fullName>
    </submittedName>
</protein>
<comment type="caution">
    <text evidence="2">The sequence shown here is derived from an EMBL/GenBank/DDBJ whole genome shotgun (WGS) entry which is preliminary data.</text>
</comment>
<reference evidence="2 3" key="1">
    <citation type="submission" date="2019-03" db="EMBL/GenBank/DDBJ databases">
        <title>First draft genome of Liparis tanakae, snailfish: a comprehensive survey of snailfish specific genes.</title>
        <authorList>
            <person name="Kim W."/>
            <person name="Song I."/>
            <person name="Jeong J.-H."/>
            <person name="Kim D."/>
            <person name="Kim S."/>
            <person name="Ryu S."/>
            <person name="Song J.Y."/>
            <person name="Lee S.K."/>
        </authorList>
    </citation>
    <scope>NUCLEOTIDE SEQUENCE [LARGE SCALE GENOMIC DNA]</scope>
    <source>
        <tissue evidence="2">Muscle</tissue>
    </source>
</reference>
<dbReference type="EMBL" id="SRLO01000777">
    <property type="protein sequence ID" value="TNN46713.1"/>
    <property type="molecule type" value="Genomic_DNA"/>
</dbReference>
<keyword evidence="3" id="KW-1185">Reference proteome</keyword>
<sequence>MRPDRFSRALSSALTMPLIWAFINLQPLDASFACEKDAYFMMRGMSSRNSQEARSLFPTERWRRNNLTRLALDIRFSTCFRLHLPSKIRKEYDEYYLDNQCDAVHLPASCTHLSHDLLVEAQLSGLHRDLFKKKEILPLLPLDGSSCLKELRPLGHTVWPEADRPRVDLIDPLRLVEVTLFHVERRDHGHLRLAEKLNSQRPLGRLALLEHASSAYLRVAILEVLIQSRAVVFAARDWTRARADVDPSGGQVEKQLPLDFGLHRSDPGGEIPVVPDGMTMPFSQVSSRGRPHKSSQLRVEQRAEQRSSVAVCRVWGSKGGEHRLSSTTDRSHGGALAVLGRRSRRVLFKKRDNNLWLPTLALLKHAAMR</sequence>
<evidence type="ECO:0000313" key="3">
    <source>
        <dbReference type="Proteomes" id="UP000314294"/>
    </source>
</evidence>
<proteinExistence type="predicted"/>
<name>A0A4Z2G1C3_9TELE</name>
<feature type="signal peptide" evidence="1">
    <location>
        <begin position="1"/>
        <end position="21"/>
    </location>
</feature>
<organism evidence="2 3">
    <name type="scientific">Liparis tanakae</name>
    <name type="common">Tanaka's snailfish</name>
    <dbReference type="NCBI Taxonomy" id="230148"/>
    <lineage>
        <taxon>Eukaryota</taxon>
        <taxon>Metazoa</taxon>
        <taxon>Chordata</taxon>
        <taxon>Craniata</taxon>
        <taxon>Vertebrata</taxon>
        <taxon>Euteleostomi</taxon>
        <taxon>Actinopterygii</taxon>
        <taxon>Neopterygii</taxon>
        <taxon>Teleostei</taxon>
        <taxon>Neoteleostei</taxon>
        <taxon>Acanthomorphata</taxon>
        <taxon>Eupercaria</taxon>
        <taxon>Perciformes</taxon>
        <taxon>Cottioidei</taxon>
        <taxon>Cottales</taxon>
        <taxon>Liparidae</taxon>
        <taxon>Liparis</taxon>
    </lineage>
</organism>
<dbReference type="Proteomes" id="UP000314294">
    <property type="component" value="Unassembled WGS sequence"/>
</dbReference>